<sequence>MLSEIEKQVLEAISDTHNIPQVAYNLRKNGESVERKVDEDITIVTKNDKPGIDVFIKPGTKNKSVHIPVIISKAGINDVVYNSFDIGEDSDVLIVAGCGIHNPGNEGSQHDGIHDFKVHKNAHLKYTEKHYAQGEGKGKKILNPKTILEVYEGGFVEMELIQIKGVDFTNRETEVRLHEGARLIVTERLFTDYSQKAESHITIQLMGANSSAQIISRSVAKGKSEQIYYFNMIGKNKCAGHIQCDAIIMDEAKVTSIPAISAFHQDAQLIHEAAIGKISSEQLIKLMSLGLSEKEAEEKILEGFLK</sequence>
<evidence type="ECO:0000313" key="3">
    <source>
        <dbReference type="EMBL" id="QSZ28157.1"/>
    </source>
</evidence>
<dbReference type="RefSeq" id="WP_284680896.1">
    <property type="nucleotide sequence ID" value="NZ_CP060096.1"/>
</dbReference>
<dbReference type="AlphaFoldDB" id="A0A975AX88"/>
<evidence type="ECO:0000256" key="1">
    <source>
        <dbReference type="ARBA" id="ARBA00043967"/>
    </source>
</evidence>
<gene>
    <name evidence="3" type="ORF">ACETAC_04725</name>
</gene>
<dbReference type="Pfam" id="PF01458">
    <property type="entry name" value="SUFBD_core"/>
    <property type="match status" value="1"/>
</dbReference>
<dbReference type="EMBL" id="CP060096">
    <property type="protein sequence ID" value="QSZ28157.1"/>
    <property type="molecule type" value="Genomic_DNA"/>
</dbReference>
<dbReference type="KEGG" id="aaut:ACETAC_04725"/>
<accession>A0A975AX88</accession>
<proteinExistence type="inferred from homology"/>
<dbReference type="Proteomes" id="UP000671913">
    <property type="component" value="Chromosome"/>
</dbReference>
<dbReference type="SUPFAM" id="SSF101960">
    <property type="entry name" value="Stabilizer of iron transporter SufD"/>
    <property type="match status" value="1"/>
</dbReference>
<keyword evidence="4" id="KW-1185">Reference proteome</keyword>
<evidence type="ECO:0000259" key="2">
    <source>
        <dbReference type="Pfam" id="PF01458"/>
    </source>
</evidence>
<dbReference type="GO" id="GO:0016226">
    <property type="term" value="P:iron-sulfur cluster assembly"/>
    <property type="evidence" value="ECO:0007669"/>
    <property type="project" value="InterPro"/>
</dbReference>
<evidence type="ECO:0000313" key="4">
    <source>
        <dbReference type="Proteomes" id="UP000671913"/>
    </source>
</evidence>
<dbReference type="PANTHER" id="PTHR30508">
    <property type="entry name" value="FES CLUSTER ASSEMBLY PROTEIN SUF"/>
    <property type="match status" value="1"/>
</dbReference>
<feature type="domain" description="SUF system FeS cluster assembly SufBD core" evidence="2">
    <location>
        <begin position="86"/>
        <end position="304"/>
    </location>
</feature>
<dbReference type="PANTHER" id="PTHR30508:SF1">
    <property type="entry name" value="UPF0051 PROTEIN ABCI8, CHLOROPLASTIC-RELATED"/>
    <property type="match status" value="1"/>
</dbReference>
<organism evidence="3 4">
    <name type="scientific">Aceticella autotrophica</name>
    <dbReference type="NCBI Taxonomy" id="2755338"/>
    <lineage>
        <taxon>Bacteria</taxon>
        <taxon>Bacillati</taxon>
        <taxon>Bacillota</taxon>
        <taxon>Clostridia</taxon>
        <taxon>Thermoanaerobacterales</taxon>
        <taxon>Thermoanaerobacteraceae</taxon>
        <taxon>Aceticella</taxon>
    </lineage>
</organism>
<comment type="similarity">
    <text evidence="1">Belongs to the iron-sulfur cluster assembly SufBD family.</text>
</comment>
<name>A0A975AX88_9THEO</name>
<protein>
    <submittedName>
        <fullName evidence="3">SufD family Fe-S cluster assembly protein</fullName>
    </submittedName>
</protein>
<reference evidence="3" key="1">
    <citation type="submission" date="2020-08" db="EMBL/GenBank/DDBJ databases">
        <title>Genomic insights into the carbon and energy metabolism of the first obligate autotrophic acetogenic bacterium Aceticella autotrophica gen. nov., sp. nov.</title>
        <authorList>
            <person name="Toshchakov S.V."/>
            <person name="Elcheninov A.G."/>
            <person name="Kublanov I.V."/>
            <person name="Frolov E.N."/>
            <person name="Lebedinsky A.V."/>
        </authorList>
    </citation>
    <scope>NUCLEOTIDE SEQUENCE</scope>
    <source>
        <strain evidence="3">3443-3Ac</strain>
    </source>
</reference>
<dbReference type="InterPro" id="IPR000825">
    <property type="entry name" value="SUF_FeS_clus_asmbl_SufBD_core"/>
</dbReference>
<dbReference type="InterPro" id="IPR055346">
    <property type="entry name" value="Fe-S_cluster_assembly_SufBD"/>
</dbReference>
<dbReference type="InterPro" id="IPR037284">
    <property type="entry name" value="SUF_FeS_clus_asmbl_SufBD_sf"/>
</dbReference>